<name>A0A8H6H7C2_9AGAR</name>
<feature type="region of interest" description="Disordered" evidence="1">
    <location>
        <begin position="105"/>
        <end position="166"/>
    </location>
</feature>
<evidence type="ECO:0000313" key="3">
    <source>
        <dbReference type="Proteomes" id="UP000521943"/>
    </source>
</evidence>
<protein>
    <submittedName>
        <fullName evidence="2">Uncharacterized protein</fullName>
    </submittedName>
</protein>
<proteinExistence type="predicted"/>
<evidence type="ECO:0000313" key="2">
    <source>
        <dbReference type="EMBL" id="KAF6740861.1"/>
    </source>
</evidence>
<feature type="compositionally biased region" description="Pro residues" evidence="1">
    <location>
        <begin position="192"/>
        <end position="203"/>
    </location>
</feature>
<keyword evidence="3" id="KW-1185">Reference proteome</keyword>
<organism evidence="2 3">
    <name type="scientific">Ephemerocybe angulata</name>
    <dbReference type="NCBI Taxonomy" id="980116"/>
    <lineage>
        <taxon>Eukaryota</taxon>
        <taxon>Fungi</taxon>
        <taxon>Dikarya</taxon>
        <taxon>Basidiomycota</taxon>
        <taxon>Agaricomycotina</taxon>
        <taxon>Agaricomycetes</taxon>
        <taxon>Agaricomycetidae</taxon>
        <taxon>Agaricales</taxon>
        <taxon>Agaricineae</taxon>
        <taxon>Psathyrellaceae</taxon>
        <taxon>Ephemerocybe</taxon>
    </lineage>
</organism>
<feature type="region of interest" description="Disordered" evidence="1">
    <location>
        <begin position="179"/>
        <end position="203"/>
    </location>
</feature>
<dbReference type="EMBL" id="JACGCI010000442">
    <property type="protein sequence ID" value="KAF6740861.1"/>
    <property type="molecule type" value="Genomic_DNA"/>
</dbReference>
<feature type="compositionally biased region" description="Pro residues" evidence="1">
    <location>
        <begin position="54"/>
        <end position="65"/>
    </location>
</feature>
<comment type="caution">
    <text evidence="2">The sequence shown here is derived from an EMBL/GenBank/DDBJ whole genome shotgun (WGS) entry which is preliminary data.</text>
</comment>
<evidence type="ECO:0000256" key="1">
    <source>
        <dbReference type="SAM" id="MobiDB-lite"/>
    </source>
</evidence>
<reference evidence="2 3" key="1">
    <citation type="submission" date="2020-07" db="EMBL/GenBank/DDBJ databases">
        <title>Comparative genomics of pyrophilous fungi reveals a link between fire events and developmental genes.</title>
        <authorList>
            <consortium name="DOE Joint Genome Institute"/>
            <person name="Steindorff A.S."/>
            <person name="Carver A."/>
            <person name="Calhoun S."/>
            <person name="Stillman K."/>
            <person name="Liu H."/>
            <person name="Lipzen A."/>
            <person name="Pangilinan J."/>
            <person name="Labutti K."/>
            <person name="Bruns T.D."/>
            <person name="Grigoriev I.V."/>
        </authorList>
    </citation>
    <scope>NUCLEOTIDE SEQUENCE [LARGE SCALE GENOMIC DNA]</scope>
    <source>
        <strain evidence="2 3">CBS 144469</strain>
    </source>
</reference>
<dbReference type="Proteomes" id="UP000521943">
    <property type="component" value="Unassembled WGS sequence"/>
</dbReference>
<feature type="region of interest" description="Disordered" evidence="1">
    <location>
        <begin position="1"/>
        <end position="85"/>
    </location>
</feature>
<sequence>METSPPNTPQRQRNSEREQERARRLLGSPELRRTPSRSVLEAPLQPFVLQGHPAPFPPPNPPSAPPVLDDPFGGNGAPNQNQAPVMVTVNDGGRHLQLTQGIAGRLAGEGTPPVPNAIPQQPNPMAYPNLPAALRAQMEALQPPAPQPQRRRAPANPPPPPAPLASYQGGILVLQQGAPPRATRGRPRTLPVAPPPLPLPPPPPVAPLPLAMPFPIDEPHPPNPDHDLPDDEFLMPSGDAYRPIDEASAHCQPLTLGRMDVECLYCHAYHWNAEKLSKSTRNRPLFGDMLPFRKNQNPIPSSSAT</sequence>
<dbReference type="AlphaFoldDB" id="A0A8H6H7C2"/>
<dbReference type="OrthoDB" id="2272314at2759"/>
<feature type="compositionally biased region" description="Basic and acidic residues" evidence="1">
    <location>
        <begin position="13"/>
        <end position="23"/>
    </location>
</feature>
<gene>
    <name evidence="2" type="ORF">DFP72DRAFT_1086823</name>
</gene>
<accession>A0A8H6H7C2</accession>